<dbReference type="PANTHER" id="PTHR24220">
    <property type="entry name" value="IMPORT ATP-BINDING PROTEIN"/>
    <property type="match status" value="1"/>
</dbReference>
<evidence type="ECO:0000313" key="5">
    <source>
        <dbReference type="EMBL" id="MBD3586575.1"/>
    </source>
</evidence>
<keyword evidence="6" id="KW-1185">Reference proteome</keyword>
<dbReference type="InterPro" id="IPR015854">
    <property type="entry name" value="ABC_transpr_LolD-like"/>
</dbReference>
<dbReference type="RefSeq" id="WP_191025629.1">
    <property type="nucleotide sequence ID" value="NZ_JABBXD010000007.1"/>
</dbReference>
<evidence type="ECO:0000256" key="2">
    <source>
        <dbReference type="ARBA" id="ARBA00022741"/>
    </source>
</evidence>
<dbReference type="PANTHER" id="PTHR24220:SF659">
    <property type="entry name" value="TRANSPORTER, PUTATIVE-RELATED"/>
    <property type="match status" value="1"/>
</dbReference>
<dbReference type="InterPro" id="IPR017871">
    <property type="entry name" value="ABC_transporter-like_CS"/>
</dbReference>
<dbReference type="PROSITE" id="PS00211">
    <property type="entry name" value="ABC_TRANSPORTER_1"/>
    <property type="match status" value="1"/>
</dbReference>
<evidence type="ECO:0000259" key="4">
    <source>
        <dbReference type="PROSITE" id="PS50893"/>
    </source>
</evidence>
<dbReference type="InterPro" id="IPR003439">
    <property type="entry name" value="ABC_transporter-like_ATP-bd"/>
</dbReference>
<dbReference type="Gene3D" id="3.40.50.300">
    <property type="entry name" value="P-loop containing nucleotide triphosphate hydrolases"/>
    <property type="match status" value="1"/>
</dbReference>
<sequence>MININAISKRYSHADAPVLNNLSLTVSDGNSVSIRGASGSGKSTLLSLIAGFESPDSGSITIGSQTLPFSSEKNADIFRRRELGVIFQSYNLIECLNVWDNIAFTCRLKGNSDDSYQLHIMALLGITHLKNKPAHQLSGGEQQRVAISRALVHKPTLVLADEPTGNLDEDTSDTVSDALYSLCRSLDTTLVVVTHSEDVARMATQQCWLRHGQLHSEPA</sequence>
<dbReference type="InterPro" id="IPR017911">
    <property type="entry name" value="MacB-like_ATP-bd"/>
</dbReference>
<dbReference type="CDD" id="cd03255">
    <property type="entry name" value="ABC_MJ0796_LolCDE_FtsE"/>
    <property type="match status" value="1"/>
</dbReference>
<evidence type="ECO:0000256" key="3">
    <source>
        <dbReference type="ARBA" id="ARBA00022840"/>
    </source>
</evidence>
<dbReference type="InterPro" id="IPR003593">
    <property type="entry name" value="AAA+_ATPase"/>
</dbReference>
<accession>A0ABR8LMR0</accession>
<keyword evidence="1" id="KW-0813">Transport</keyword>
<keyword evidence="2" id="KW-0547">Nucleotide-binding</keyword>
<gene>
    <name evidence="5" type="ORF">HHX48_12580</name>
</gene>
<comment type="caution">
    <text evidence="5">The sequence shown here is derived from an EMBL/GenBank/DDBJ whole genome shotgun (WGS) entry which is preliminary data.</text>
</comment>
<dbReference type="InterPro" id="IPR027417">
    <property type="entry name" value="P-loop_NTPase"/>
</dbReference>
<name>A0ABR8LMR0_9ALTE</name>
<reference evidence="5 6" key="1">
    <citation type="submission" date="2020-04" db="EMBL/GenBank/DDBJ databases">
        <title>Salinimonas sp. HHU 13199.</title>
        <authorList>
            <person name="Cui X."/>
            <person name="Zhang D."/>
        </authorList>
    </citation>
    <scope>NUCLEOTIDE SEQUENCE [LARGE SCALE GENOMIC DNA]</scope>
    <source>
        <strain evidence="5 6">HHU 13199</strain>
    </source>
</reference>
<dbReference type="PROSITE" id="PS50893">
    <property type="entry name" value="ABC_TRANSPORTER_2"/>
    <property type="match status" value="1"/>
</dbReference>
<protein>
    <submittedName>
        <fullName evidence="5">ABC transporter ATP-binding protein</fullName>
    </submittedName>
</protein>
<dbReference type="EMBL" id="JABBXD010000007">
    <property type="protein sequence ID" value="MBD3586575.1"/>
    <property type="molecule type" value="Genomic_DNA"/>
</dbReference>
<dbReference type="GO" id="GO:0005524">
    <property type="term" value="F:ATP binding"/>
    <property type="evidence" value="ECO:0007669"/>
    <property type="project" value="UniProtKB-KW"/>
</dbReference>
<proteinExistence type="predicted"/>
<organism evidence="5 6">
    <name type="scientific">Salinimonas profundi</name>
    <dbReference type="NCBI Taxonomy" id="2729140"/>
    <lineage>
        <taxon>Bacteria</taxon>
        <taxon>Pseudomonadati</taxon>
        <taxon>Pseudomonadota</taxon>
        <taxon>Gammaproteobacteria</taxon>
        <taxon>Alteromonadales</taxon>
        <taxon>Alteromonadaceae</taxon>
        <taxon>Alteromonas/Salinimonas group</taxon>
        <taxon>Salinimonas</taxon>
    </lineage>
</organism>
<keyword evidence="3 5" id="KW-0067">ATP-binding</keyword>
<evidence type="ECO:0000256" key="1">
    <source>
        <dbReference type="ARBA" id="ARBA00022448"/>
    </source>
</evidence>
<dbReference type="SMART" id="SM00382">
    <property type="entry name" value="AAA"/>
    <property type="match status" value="1"/>
</dbReference>
<dbReference type="Proteomes" id="UP000624419">
    <property type="component" value="Unassembled WGS sequence"/>
</dbReference>
<feature type="domain" description="ABC transporter" evidence="4">
    <location>
        <begin position="2"/>
        <end position="219"/>
    </location>
</feature>
<dbReference type="Pfam" id="PF00005">
    <property type="entry name" value="ABC_tran"/>
    <property type="match status" value="1"/>
</dbReference>
<evidence type="ECO:0000313" key="6">
    <source>
        <dbReference type="Proteomes" id="UP000624419"/>
    </source>
</evidence>
<dbReference type="SUPFAM" id="SSF52540">
    <property type="entry name" value="P-loop containing nucleoside triphosphate hydrolases"/>
    <property type="match status" value="1"/>
</dbReference>